<protein>
    <submittedName>
        <fullName evidence="2">Uncharacterized protein</fullName>
    </submittedName>
</protein>
<feature type="compositionally biased region" description="Polar residues" evidence="1">
    <location>
        <begin position="112"/>
        <end position="123"/>
    </location>
</feature>
<reference evidence="3" key="1">
    <citation type="submission" date="2014-03" db="EMBL/GenBank/DDBJ databases">
        <authorList>
            <person name="Aksoy S."/>
            <person name="Warren W."/>
            <person name="Wilson R.K."/>
        </authorList>
    </citation>
    <scope>NUCLEOTIDE SEQUENCE [LARGE SCALE GENOMIC DNA]</scope>
    <source>
        <strain evidence="3">IAEA</strain>
    </source>
</reference>
<name>A0A1B0AJT5_GLOPL</name>
<sequence>MGLSSEFAYPSHRNSEDNDCGTCTDSDSTNGRIRASIKNGSQHMVGSPLSSTCSLPKINSGGNDMHAAANHTNATHNIMRRGVRLTPYSNGLVIAKYRSTEIAHKFKMEAVQHSTSKDTQISHKSGPKFHFSNTS</sequence>
<dbReference type="Proteomes" id="UP000092445">
    <property type="component" value="Unassembled WGS sequence"/>
</dbReference>
<organism evidence="2 3">
    <name type="scientific">Glossina pallidipes</name>
    <name type="common">Tsetse fly</name>
    <dbReference type="NCBI Taxonomy" id="7398"/>
    <lineage>
        <taxon>Eukaryota</taxon>
        <taxon>Metazoa</taxon>
        <taxon>Ecdysozoa</taxon>
        <taxon>Arthropoda</taxon>
        <taxon>Hexapoda</taxon>
        <taxon>Insecta</taxon>
        <taxon>Pterygota</taxon>
        <taxon>Neoptera</taxon>
        <taxon>Endopterygota</taxon>
        <taxon>Diptera</taxon>
        <taxon>Brachycera</taxon>
        <taxon>Muscomorpha</taxon>
        <taxon>Hippoboscoidea</taxon>
        <taxon>Glossinidae</taxon>
        <taxon>Glossina</taxon>
    </lineage>
</organism>
<dbReference type="AlphaFoldDB" id="A0A1B0AJT5"/>
<feature type="region of interest" description="Disordered" evidence="1">
    <location>
        <begin position="112"/>
        <end position="135"/>
    </location>
</feature>
<keyword evidence="3" id="KW-1185">Reference proteome</keyword>
<evidence type="ECO:0000313" key="2">
    <source>
        <dbReference type="EnsemblMetazoa" id="GPAI048055-PA"/>
    </source>
</evidence>
<dbReference type="EnsemblMetazoa" id="GPAI048055-RA">
    <property type="protein sequence ID" value="GPAI048055-PA"/>
    <property type="gene ID" value="GPAI048055"/>
</dbReference>
<evidence type="ECO:0000313" key="3">
    <source>
        <dbReference type="Proteomes" id="UP000092445"/>
    </source>
</evidence>
<accession>A0A1B0AJT5</accession>
<evidence type="ECO:0000256" key="1">
    <source>
        <dbReference type="SAM" id="MobiDB-lite"/>
    </source>
</evidence>
<dbReference type="VEuPathDB" id="VectorBase:GPAI048055"/>
<proteinExistence type="predicted"/>
<feature type="region of interest" description="Disordered" evidence="1">
    <location>
        <begin position="1"/>
        <end position="26"/>
    </location>
</feature>
<reference evidence="2" key="2">
    <citation type="submission" date="2020-05" db="UniProtKB">
        <authorList>
            <consortium name="EnsemblMetazoa"/>
        </authorList>
    </citation>
    <scope>IDENTIFICATION</scope>
    <source>
        <strain evidence="2">IAEA</strain>
    </source>
</reference>